<feature type="transmembrane region" description="Helical" evidence="13">
    <location>
        <begin position="184"/>
        <end position="209"/>
    </location>
</feature>
<dbReference type="InterPro" id="IPR050277">
    <property type="entry name" value="Sodium:Solute_Symporter"/>
</dbReference>
<dbReference type="EMBL" id="DTBP01000016">
    <property type="protein sequence ID" value="HGQ73923.1"/>
    <property type="molecule type" value="Genomic_DNA"/>
</dbReference>
<feature type="transmembrane region" description="Helical" evidence="13">
    <location>
        <begin position="288"/>
        <end position="306"/>
    </location>
</feature>
<evidence type="ECO:0000256" key="2">
    <source>
        <dbReference type="ARBA" id="ARBA00006434"/>
    </source>
</evidence>
<evidence type="ECO:0000256" key="7">
    <source>
        <dbReference type="ARBA" id="ARBA00022989"/>
    </source>
</evidence>
<evidence type="ECO:0000256" key="13">
    <source>
        <dbReference type="SAM" id="Phobius"/>
    </source>
</evidence>
<feature type="transmembrane region" description="Helical" evidence="13">
    <location>
        <begin position="230"/>
        <end position="250"/>
    </location>
</feature>
<organism evidence="15">
    <name type="scientific">Staphylothermus marinus</name>
    <dbReference type="NCBI Taxonomy" id="2280"/>
    <lineage>
        <taxon>Archaea</taxon>
        <taxon>Thermoproteota</taxon>
        <taxon>Thermoprotei</taxon>
        <taxon>Desulfurococcales</taxon>
        <taxon>Desulfurococcaceae</taxon>
        <taxon>Staphylothermus</taxon>
    </lineage>
</organism>
<comment type="caution">
    <text evidence="15">The sequence shown here is derived from an EMBL/GenBank/DDBJ whole genome shotgun (WGS) entry which is preliminary data.</text>
</comment>
<keyword evidence="10 13" id="KW-0472">Membrane</keyword>
<name>A0A7C4JMA6_STAMA</name>
<sequence length="356" mass="38677">MFLYAVSLLVGMAKQTEAIIGLPYLLSLMICALIVLFYTVIGGYIGAVWTQAVQAIIMVIVTLYIGFLSLKLIGGLDVMINKLYELDPSLTGYPWSKPWICLIVLFVIGFLPWGNAASITRFYGIKHESAFRWAILIAVLFAIAITLPINIAATATRILYPELGVMGKTDIAISKLIIGNSPPALAGLFLAGIYAASMSTATVMISISSQAIVKDITIEFILRNRIGVNVLKWTKIATLITGLLTVVAAINPPKLLADLWGTTASVVSSSLVGPLVLSLYWSRTTSKGVIAGSLSSWLSTIMYCYIKGFKWPYTFEAWVPSIILSFSVTIIVSLLTKPPSPDKLLELGFRNVKKSI</sequence>
<dbReference type="GO" id="GO:0015293">
    <property type="term" value="F:symporter activity"/>
    <property type="evidence" value="ECO:0007669"/>
    <property type="project" value="UniProtKB-KW"/>
</dbReference>
<dbReference type="InterPro" id="IPR038377">
    <property type="entry name" value="Na/Glc_symporter_sf"/>
</dbReference>
<dbReference type="PANTHER" id="PTHR48086">
    <property type="entry name" value="SODIUM/PROLINE SYMPORTER-RELATED"/>
    <property type="match status" value="1"/>
</dbReference>
<evidence type="ECO:0000256" key="8">
    <source>
        <dbReference type="ARBA" id="ARBA00023053"/>
    </source>
</evidence>
<keyword evidence="9" id="KW-0406">Ion transport</keyword>
<dbReference type="PANTHER" id="PTHR48086:SF3">
    <property type="entry name" value="SODIUM_PROLINE SYMPORTER"/>
    <property type="match status" value="1"/>
</dbReference>
<evidence type="ECO:0008006" key="16">
    <source>
        <dbReference type="Google" id="ProtNLM"/>
    </source>
</evidence>
<dbReference type="Pfam" id="PF00474">
    <property type="entry name" value="SSF"/>
    <property type="match status" value="1"/>
</dbReference>
<evidence type="ECO:0000256" key="10">
    <source>
        <dbReference type="ARBA" id="ARBA00023136"/>
    </source>
</evidence>
<evidence type="ECO:0000256" key="1">
    <source>
        <dbReference type="ARBA" id="ARBA00004651"/>
    </source>
</evidence>
<feature type="transmembrane region" description="Helical" evidence="13">
    <location>
        <begin position="262"/>
        <end position="281"/>
    </location>
</feature>
<evidence type="ECO:0000256" key="11">
    <source>
        <dbReference type="ARBA" id="ARBA00023201"/>
    </source>
</evidence>
<evidence type="ECO:0000256" key="6">
    <source>
        <dbReference type="ARBA" id="ARBA00022847"/>
    </source>
</evidence>
<comment type="similarity">
    <text evidence="2 12">Belongs to the sodium:solute symporter (SSF) (TC 2.A.21) family.</text>
</comment>
<keyword evidence="5 13" id="KW-0812">Transmembrane</keyword>
<evidence type="ECO:0000256" key="5">
    <source>
        <dbReference type="ARBA" id="ARBA00022692"/>
    </source>
</evidence>
<keyword evidence="6" id="KW-0769">Symport</keyword>
<evidence type="ECO:0000256" key="9">
    <source>
        <dbReference type="ARBA" id="ARBA00023065"/>
    </source>
</evidence>
<dbReference type="InterPro" id="IPR001734">
    <property type="entry name" value="Na/solute_symporter"/>
</dbReference>
<dbReference type="GO" id="GO:0006814">
    <property type="term" value="P:sodium ion transport"/>
    <property type="evidence" value="ECO:0007669"/>
    <property type="project" value="UniProtKB-KW"/>
</dbReference>
<feature type="transmembrane region" description="Helical" evidence="13">
    <location>
        <begin position="133"/>
        <end position="160"/>
    </location>
</feature>
<reference evidence="15" key="1">
    <citation type="journal article" date="2020" name="mSystems">
        <title>Genome- and Community-Level Interaction Insights into Carbon Utilization and Element Cycling Functions of Hydrothermarchaeota in Hydrothermal Sediment.</title>
        <authorList>
            <person name="Zhou Z."/>
            <person name="Liu Y."/>
            <person name="Xu W."/>
            <person name="Pan J."/>
            <person name="Luo Z.H."/>
            <person name="Li M."/>
        </authorList>
    </citation>
    <scope>NUCLEOTIDE SEQUENCE [LARGE SCALE GENOMIC DNA]</scope>
    <source>
        <strain evidence="14">SpSt-638</strain>
        <strain evidence="15">SpSt-648</strain>
    </source>
</reference>
<evidence type="ECO:0000256" key="12">
    <source>
        <dbReference type="RuleBase" id="RU362091"/>
    </source>
</evidence>
<keyword evidence="11" id="KW-0739">Sodium transport</keyword>
<dbReference type="PROSITE" id="PS50283">
    <property type="entry name" value="NA_SOLUT_SYMP_3"/>
    <property type="match status" value="1"/>
</dbReference>
<dbReference type="GO" id="GO:0005886">
    <property type="term" value="C:plasma membrane"/>
    <property type="evidence" value="ECO:0007669"/>
    <property type="project" value="UniProtKB-SubCell"/>
</dbReference>
<evidence type="ECO:0000256" key="3">
    <source>
        <dbReference type="ARBA" id="ARBA00022448"/>
    </source>
</evidence>
<protein>
    <recommendedName>
        <fullName evidence="16">Sodium:solute symporter family protein</fullName>
    </recommendedName>
</protein>
<feature type="transmembrane region" description="Helical" evidence="13">
    <location>
        <begin position="318"/>
        <end position="336"/>
    </location>
</feature>
<keyword evidence="3" id="KW-0813">Transport</keyword>
<keyword evidence="8" id="KW-0915">Sodium</keyword>
<evidence type="ECO:0000256" key="4">
    <source>
        <dbReference type="ARBA" id="ARBA00022475"/>
    </source>
</evidence>
<feature type="transmembrane region" description="Helical" evidence="13">
    <location>
        <begin position="96"/>
        <end position="113"/>
    </location>
</feature>
<evidence type="ECO:0000313" key="14">
    <source>
        <dbReference type="EMBL" id="HGQ59304.1"/>
    </source>
</evidence>
<comment type="subcellular location">
    <subcellularLocation>
        <location evidence="1">Cell membrane</location>
        <topology evidence="1">Multi-pass membrane protein</topology>
    </subcellularLocation>
</comment>
<proteinExistence type="inferred from homology"/>
<feature type="transmembrane region" description="Helical" evidence="13">
    <location>
        <begin position="56"/>
        <end position="76"/>
    </location>
</feature>
<gene>
    <name evidence="14" type="ORF">ENU09_01045</name>
    <name evidence="15" type="ORF">ENU20_02465</name>
</gene>
<evidence type="ECO:0000313" key="15">
    <source>
        <dbReference type="EMBL" id="HGQ73923.1"/>
    </source>
</evidence>
<dbReference type="EMBL" id="DTBE01000030">
    <property type="protein sequence ID" value="HGQ59304.1"/>
    <property type="molecule type" value="Genomic_DNA"/>
</dbReference>
<feature type="transmembrane region" description="Helical" evidence="13">
    <location>
        <begin position="25"/>
        <end position="49"/>
    </location>
</feature>
<dbReference type="Gene3D" id="1.20.1730.10">
    <property type="entry name" value="Sodium/glucose cotransporter"/>
    <property type="match status" value="1"/>
</dbReference>
<keyword evidence="7 13" id="KW-1133">Transmembrane helix</keyword>
<keyword evidence="4" id="KW-1003">Cell membrane</keyword>
<dbReference type="AlphaFoldDB" id="A0A7C4JMA6"/>
<accession>A0A7C4JMA6</accession>